<dbReference type="EMBL" id="JBHTEK010000001">
    <property type="protein sequence ID" value="MFC7669755.1"/>
    <property type="molecule type" value="Genomic_DNA"/>
</dbReference>
<accession>A0ABW2U8E0</accession>
<evidence type="ECO:0000256" key="2">
    <source>
        <dbReference type="ARBA" id="ARBA00022692"/>
    </source>
</evidence>
<dbReference type="PANTHER" id="PTHR30566:SF25">
    <property type="entry name" value="INNER MEMBRANE PROTEIN"/>
    <property type="match status" value="1"/>
</dbReference>
<dbReference type="InterPro" id="IPR023408">
    <property type="entry name" value="MscS_beta-dom_sf"/>
</dbReference>
<gene>
    <name evidence="7" type="ORF">ACFQT0_22080</name>
</gene>
<keyword evidence="4 5" id="KW-0472">Membrane</keyword>
<keyword evidence="2 5" id="KW-0812">Transmembrane</keyword>
<feature type="transmembrane region" description="Helical" evidence="5">
    <location>
        <begin position="172"/>
        <end position="191"/>
    </location>
</feature>
<dbReference type="InterPro" id="IPR006685">
    <property type="entry name" value="MscS_channel_2nd"/>
</dbReference>
<evidence type="ECO:0000259" key="6">
    <source>
        <dbReference type="Pfam" id="PF00924"/>
    </source>
</evidence>
<evidence type="ECO:0000313" key="8">
    <source>
        <dbReference type="Proteomes" id="UP001596513"/>
    </source>
</evidence>
<dbReference type="Gene3D" id="2.30.30.60">
    <property type="match status" value="1"/>
</dbReference>
<organism evidence="7 8">
    <name type="scientific">Hymenobacter humi</name>
    <dbReference type="NCBI Taxonomy" id="1411620"/>
    <lineage>
        <taxon>Bacteria</taxon>
        <taxon>Pseudomonadati</taxon>
        <taxon>Bacteroidota</taxon>
        <taxon>Cytophagia</taxon>
        <taxon>Cytophagales</taxon>
        <taxon>Hymenobacteraceae</taxon>
        <taxon>Hymenobacter</taxon>
    </lineage>
</organism>
<keyword evidence="3 5" id="KW-1133">Transmembrane helix</keyword>
<keyword evidence="8" id="KW-1185">Reference proteome</keyword>
<feature type="transmembrane region" description="Helical" evidence="5">
    <location>
        <begin position="22"/>
        <end position="49"/>
    </location>
</feature>
<feature type="transmembrane region" description="Helical" evidence="5">
    <location>
        <begin position="145"/>
        <end position="166"/>
    </location>
</feature>
<evidence type="ECO:0000256" key="4">
    <source>
        <dbReference type="ARBA" id="ARBA00023136"/>
    </source>
</evidence>
<comment type="subcellular location">
    <subcellularLocation>
        <location evidence="1">Membrane</location>
    </subcellularLocation>
</comment>
<evidence type="ECO:0000313" key="7">
    <source>
        <dbReference type="EMBL" id="MFC7669755.1"/>
    </source>
</evidence>
<feature type="domain" description="Mechanosensitive ion channel MscS" evidence="6">
    <location>
        <begin position="194"/>
        <end position="260"/>
    </location>
</feature>
<dbReference type="Proteomes" id="UP001596513">
    <property type="component" value="Unassembled WGS sequence"/>
</dbReference>
<dbReference type="InterPro" id="IPR010920">
    <property type="entry name" value="LSM_dom_sf"/>
</dbReference>
<comment type="caution">
    <text evidence="7">The sequence shown here is derived from an EMBL/GenBank/DDBJ whole genome shotgun (WGS) entry which is preliminary data.</text>
</comment>
<dbReference type="Pfam" id="PF00924">
    <property type="entry name" value="MS_channel_2nd"/>
    <property type="match status" value="1"/>
</dbReference>
<dbReference type="RefSeq" id="WP_380205235.1">
    <property type="nucleotide sequence ID" value="NZ_JBHTEK010000001.1"/>
</dbReference>
<dbReference type="Gene3D" id="1.10.287.1260">
    <property type="match status" value="1"/>
</dbReference>
<dbReference type="PANTHER" id="PTHR30566">
    <property type="entry name" value="YNAI-RELATED MECHANOSENSITIVE ION CHANNEL"/>
    <property type="match status" value="1"/>
</dbReference>
<reference evidence="8" key="1">
    <citation type="journal article" date="2019" name="Int. J. Syst. Evol. Microbiol.">
        <title>The Global Catalogue of Microorganisms (GCM) 10K type strain sequencing project: providing services to taxonomists for standard genome sequencing and annotation.</title>
        <authorList>
            <consortium name="The Broad Institute Genomics Platform"/>
            <consortium name="The Broad Institute Genome Sequencing Center for Infectious Disease"/>
            <person name="Wu L."/>
            <person name="Ma J."/>
        </authorList>
    </citation>
    <scope>NUCLEOTIDE SEQUENCE [LARGE SCALE GENOMIC DNA]</scope>
    <source>
        <strain evidence="8">JCM 19635</strain>
    </source>
</reference>
<proteinExistence type="predicted"/>
<protein>
    <submittedName>
        <fullName evidence="7">Mechanosensitive ion channel family protein</fullName>
    </submittedName>
</protein>
<evidence type="ECO:0000256" key="5">
    <source>
        <dbReference type="SAM" id="Phobius"/>
    </source>
</evidence>
<sequence length="373" mass="41156">MQEDLIHQEDIHHWVSHFPDALVTLGVVAGSIVGGLALRFALASVLGAYQRRRPSPLLASVRKHLSLPVAYFFPVLLLSILLPLVPLPAGPFELLRRVVEIAFIASFAWGLMRAVEVAEDLVLQHYSLSQPDNLQVRKLFTQLQFVKKVVVSLIFFVAAAFVLMSFATVRRIGTGLLTSAGIASVIIGFAAQRSLSNLLAGFQLAFTQPLRIDDVLVVEGEWGRVEEITFTNVVLALWDERRLVLPLNYFIEKPFQNWTRNSAQITGTVHLQADYTVPVPAVRAELQRIVEAHPLWDQRVCVLHVTDAKERTLELRALVSAADASSVWELRCAVREQAVAFLQRDYPGSLPLTRAVLAGTAAGFSSTAGPEVA</sequence>
<feature type="transmembrane region" description="Helical" evidence="5">
    <location>
        <begin position="69"/>
        <end position="88"/>
    </location>
</feature>
<dbReference type="SUPFAM" id="SSF50182">
    <property type="entry name" value="Sm-like ribonucleoproteins"/>
    <property type="match status" value="1"/>
</dbReference>
<evidence type="ECO:0000256" key="3">
    <source>
        <dbReference type="ARBA" id="ARBA00022989"/>
    </source>
</evidence>
<name>A0ABW2U8E0_9BACT</name>
<evidence type="ECO:0000256" key="1">
    <source>
        <dbReference type="ARBA" id="ARBA00004370"/>
    </source>
</evidence>